<comment type="caution">
    <text evidence="1">Lacks conserved residue(s) required for the propagation of feature annotation.</text>
</comment>
<feature type="binding site" evidence="1">
    <location>
        <position position="166"/>
    </location>
    <ligand>
        <name>S-adenosyl-L-methionine</name>
        <dbReference type="ChEBI" id="CHEBI:59789"/>
    </ligand>
</feature>
<gene>
    <name evidence="1 2" type="primary">rlmJ</name>
    <name evidence="2" type="ORF">H9847_08175</name>
</gene>
<dbReference type="PANTHER" id="PTHR37426">
    <property type="entry name" value="RIBOSOMAL RNA LARGE SUBUNIT METHYLTRANSFERASE J"/>
    <property type="match status" value="1"/>
</dbReference>
<protein>
    <recommendedName>
        <fullName evidence="1">Ribosomal RNA large subunit methyltransferase J</fullName>
        <ecNumber evidence="1">2.1.1.266</ecNumber>
    </recommendedName>
    <alternativeName>
        <fullName evidence="1">23S rRNA (adenine(2030)-N6)-methyltransferase</fullName>
    </alternativeName>
    <alternativeName>
        <fullName evidence="1">23S rRNA m6A2030 methyltransferase</fullName>
    </alternativeName>
</protein>
<keyword evidence="1" id="KW-0949">S-adenosyl-L-methionine</keyword>
<dbReference type="GO" id="GO:0003723">
    <property type="term" value="F:RNA binding"/>
    <property type="evidence" value="ECO:0007669"/>
    <property type="project" value="UniProtKB-UniRule"/>
</dbReference>
<sequence length="284" mass="32573">MLSYRHGFHAGNHADVLKHMTLCLIMRALTQKDKPATIIDTHSGAGLYDLSSGFARKNSEFLTGYAKIKDNARLQELVPEYYRVCAQAQQEAEGSVELYPGSPYFEYALSRPQDSLFFQDTHPAEYESLLQIFKRKPHVRVEMRPCAQTIKALLPPLKKRGLIFIDPPYENKMEYRWSVDDIKKGLALFKQGVFALWYPVLARLQDHSKNLVQEVKRLHMPLLQVEMCVHQQEEEFGMCGSGLLIVNFPFQLDSLLEPVLDELYQQLCDPQSGSAKLEVLVERP</sequence>
<comment type="caution">
    <text evidence="2">The sequence shown here is derived from an EMBL/GenBank/DDBJ whole genome shotgun (WGS) entry which is preliminary data.</text>
</comment>
<dbReference type="InterPro" id="IPR007473">
    <property type="entry name" value="RlmJ"/>
</dbReference>
<keyword evidence="1" id="KW-0694">RNA-binding</keyword>
<comment type="similarity">
    <text evidence="1">Belongs to the RlmJ family.</text>
</comment>
<dbReference type="AlphaFoldDB" id="A0A948TH81"/>
<dbReference type="Pfam" id="PF04378">
    <property type="entry name" value="RsmJ"/>
    <property type="match status" value="1"/>
</dbReference>
<proteinExistence type="inferred from homology"/>
<comment type="function">
    <text evidence="1">Specifically methylates the adenine in position 2030 of 23S rRNA.</text>
</comment>
<evidence type="ECO:0000313" key="2">
    <source>
        <dbReference type="EMBL" id="MBU3844820.1"/>
    </source>
</evidence>
<keyword evidence="1" id="KW-0808">Transferase</keyword>
<name>A0A948TH81_9GAMM</name>
<dbReference type="GO" id="GO:0070475">
    <property type="term" value="P:rRNA base methylation"/>
    <property type="evidence" value="ECO:0007669"/>
    <property type="project" value="UniProtKB-UniRule"/>
</dbReference>
<dbReference type="Gene3D" id="3.40.50.150">
    <property type="entry name" value="Vaccinia Virus protein VP39"/>
    <property type="match status" value="1"/>
</dbReference>
<feature type="binding site" evidence="1">
    <location>
        <position position="102"/>
    </location>
    <ligand>
        <name>S-adenosyl-L-methionine</name>
        <dbReference type="ChEBI" id="CHEBI:59789"/>
    </ligand>
</feature>
<reference evidence="2" key="1">
    <citation type="journal article" date="2021" name="PeerJ">
        <title>Extensive microbial diversity within the chicken gut microbiome revealed by metagenomics and culture.</title>
        <authorList>
            <person name="Gilroy R."/>
            <person name="Ravi A."/>
            <person name="Getino M."/>
            <person name="Pursley I."/>
            <person name="Horton D.L."/>
            <person name="Alikhan N.F."/>
            <person name="Baker D."/>
            <person name="Gharbi K."/>
            <person name="Hall N."/>
            <person name="Watson M."/>
            <person name="Adriaenssens E.M."/>
            <person name="Foster-Nyarko E."/>
            <person name="Jarju S."/>
            <person name="Secka A."/>
            <person name="Antonio M."/>
            <person name="Oren A."/>
            <person name="Chaudhuri R.R."/>
            <person name="La Ragione R."/>
            <person name="Hildebrand F."/>
            <person name="Pallen M.J."/>
        </authorList>
    </citation>
    <scope>NUCLEOTIDE SEQUENCE</scope>
    <source>
        <strain evidence="2">378</strain>
    </source>
</reference>
<comment type="subunit">
    <text evidence="1">Monomer.</text>
</comment>
<dbReference type="PANTHER" id="PTHR37426:SF1">
    <property type="entry name" value="RIBOSOMAL RNA LARGE SUBUNIT METHYLTRANSFERASE J"/>
    <property type="match status" value="1"/>
</dbReference>
<evidence type="ECO:0000256" key="1">
    <source>
        <dbReference type="HAMAP-Rule" id="MF_00934"/>
    </source>
</evidence>
<dbReference type="EMBL" id="JAHLFE010000166">
    <property type="protein sequence ID" value="MBU3844820.1"/>
    <property type="molecule type" value="Genomic_DNA"/>
</dbReference>
<reference evidence="2" key="2">
    <citation type="submission" date="2021-04" db="EMBL/GenBank/DDBJ databases">
        <authorList>
            <person name="Gilroy R."/>
        </authorList>
    </citation>
    <scope>NUCLEOTIDE SEQUENCE</scope>
    <source>
        <strain evidence="2">378</strain>
    </source>
</reference>
<evidence type="ECO:0000313" key="3">
    <source>
        <dbReference type="Proteomes" id="UP000733611"/>
    </source>
</evidence>
<dbReference type="InterPro" id="IPR029063">
    <property type="entry name" value="SAM-dependent_MTases_sf"/>
</dbReference>
<dbReference type="SUPFAM" id="SSF53335">
    <property type="entry name" value="S-adenosyl-L-methionine-dependent methyltransferases"/>
    <property type="match status" value="1"/>
</dbReference>
<feature type="binding site" evidence="1">
    <location>
        <position position="42"/>
    </location>
    <ligand>
        <name>S-adenosyl-L-methionine</name>
        <dbReference type="ChEBI" id="CHEBI:59789"/>
    </ligand>
</feature>
<keyword evidence="1" id="KW-0698">rRNA processing</keyword>
<dbReference type="GO" id="GO:0005829">
    <property type="term" value="C:cytosol"/>
    <property type="evidence" value="ECO:0007669"/>
    <property type="project" value="TreeGrafter"/>
</dbReference>
<dbReference type="GO" id="GO:0036307">
    <property type="term" value="F:23S rRNA (adenine(2030)-N(6))-methyltransferase activity"/>
    <property type="evidence" value="ECO:0007669"/>
    <property type="project" value="UniProtKB-UniRule"/>
</dbReference>
<accession>A0A948TH81</accession>
<dbReference type="EC" id="2.1.1.266" evidence="1"/>
<feature type="binding site" evidence="1">
    <location>
        <position position="120"/>
    </location>
    <ligand>
        <name>S-adenosyl-L-methionine</name>
        <dbReference type="ChEBI" id="CHEBI:59789"/>
    </ligand>
</feature>
<feature type="active site" description="Proton acceptor" evidence="1">
    <location>
        <position position="166"/>
    </location>
</feature>
<dbReference type="Proteomes" id="UP000733611">
    <property type="component" value="Unassembled WGS sequence"/>
</dbReference>
<feature type="binding site" evidence="1">
    <location>
        <position position="19"/>
    </location>
    <ligand>
        <name>S-adenosyl-L-methionine</name>
        <dbReference type="ChEBI" id="CHEBI:59789"/>
    </ligand>
</feature>
<keyword evidence="1" id="KW-0489">Methyltransferase</keyword>
<organism evidence="2 3">
    <name type="scientific">Candidatus Anaerobiospirillum pullicola</name>
    <dbReference type="NCBI Taxonomy" id="2838451"/>
    <lineage>
        <taxon>Bacteria</taxon>
        <taxon>Pseudomonadati</taxon>
        <taxon>Pseudomonadota</taxon>
        <taxon>Gammaproteobacteria</taxon>
        <taxon>Aeromonadales</taxon>
        <taxon>Succinivibrionaceae</taxon>
        <taxon>Anaerobiospirillum</taxon>
    </lineage>
</organism>
<comment type="catalytic activity">
    <reaction evidence="1">
        <text>adenosine(2030) in 23S rRNA + S-adenosyl-L-methionine = N(6)-methyladenosine(2030) in 23S rRNA + S-adenosyl-L-homocysteine + H(+)</text>
        <dbReference type="Rhea" id="RHEA:43736"/>
        <dbReference type="Rhea" id="RHEA-COMP:10668"/>
        <dbReference type="Rhea" id="RHEA-COMP:10669"/>
        <dbReference type="ChEBI" id="CHEBI:15378"/>
        <dbReference type="ChEBI" id="CHEBI:57856"/>
        <dbReference type="ChEBI" id="CHEBI:59789"/>
        <dbReference type="ChEBI" id="CHEBI:74411"/>
        <dbReference type="ChEBI" id="CHEBI:74449"/>
        <dbReference type="EC" id="2.1.1.266"/>
    </reaction>
</comment>
<dbReference type="HAMAP" id="MF_00934">
    <property type="entry name" value="23SrRNA_methyltr_J"/>
    <property type="match status" value="1"/>
</dbReference>
<feature type="site" description="Interaction with substrate rRNA" evidence="1">
    <location>
        <position position="4"/>
    </location>
</feature>